<dbReference type="RefSeq" id="WP_344712299.1">
    <property type="nucleotide sequence ID" value="NZ_BAAAWH010000001.1"/>
</dbReference>
<evidence type="ECO:0000313" key="2">
    <source>
        <dbReference type="EMBL" id="MFB9645789.1"/>
    </source>
</evidence>
<dbReference type="InterPro" id="IPR055259">
    <property type="entry name" value="YkvP/CgeB_Glyco_trans-like"/>
</dbReference>
<evidence type="ECO:0000259" key="1">
    <source>
        <dbReference type="Pfam" id="PF13524"/>
    </source>
</evidence>
<accession>A0ABV5T3C7</accession>
<sequence>MIDHRITALAAPARSSYADVVVRGAERASGDVLVAVEPRADLSPADVQALVDLSRSGAAVIPVSLSLDGTVSGMGSAHVGGDLPYRILAAHPQEDIVGLGDDPIPVPMITGRTFAIPLTSFVEAGGLDRALVNDGELEILSIRLREQVPHLALLVAPQMILVLDEPERAFSRRRARRLSRMYLARRPDASTGRATQMIDAAGFDVEGWDLKPKAEPVPQLRWRSESAHGLRWAIKICAPAGPRGAVWGDTHFARGLANALRRAGQTVVIDAYDARARSTTYLDDVSIVVRGPYRIDPPATGIALEWIISHPDQVSKEELRQFHRVFAASTKWPEKVAREWDIPVIPLLEATDVDLFHPRRLGRTEDIVFVGTARGIARPSVVEPIRAGIPVKVYGPDWRPFIPAASIAATSIPNVDLSRRYETASIVLNDQWPAMRREGFIAMRPFDVVASGGRVISEDVDGIKSIFGDAVAVYGDEHELVELLRTDPSELFPDDQELELIGARIRAEHSFDSRARTLVAAVEELRCWSRAAHEGSGEAQVRTG</sequence>
<feature type="domain" description="Spore protein YkvP/CgeB glycosyl transferase-like" evidence="1">
    <location>
        <begin position="381"/>
        <end position="519"/>
    </location>
</feature>
<proteinExistence type="predicted"/>
<keyword evidence="2" id="KW-0328">Glycosyltransferase</keyword>
<comment type="caution">
    <text evidence="2">The sequence shown here is derived from an EMBL/GenBank/DDBJ whole genome shotgun (WGS) entry which is preliminary data.</text>
</comment>
<dbReference type="GO" id="GO:0016757">
    <property type="term" value="F:glycosyltransferase activity"/>
    <property type="evidence" value="ECO:0007669"/>
    <property type="project" value="UniProtKB-KW"/>
</dbReference>
<keyword evidence="3" id="KW-1185">Reference proteome</keyword>
<reference evidence="2 3" key="1">
    <citation type="submission" date="2024-09" db="EMBL/GenBank/DDBJ databases">
        <authorList>
            <person name="Sun Q."/>
            <person name="Mori K."/>
        </authorList>
    </citation>
    <scope>NUCLEOTIDE SEQUENCE [LARGE SCALE GENOMIC DNA]</scope>
    <source>
        <strain evidence="2 3">JCM 1342</strain>
    </source>
</reference>
<keyword evidence="2" id="KW-0808">Transferase</keyword>
<dbReference type="EMBL" id="JBHMBE010000003">
    <property type="protein sequence ID" value="MFB9645789.1"/>
    <property type="molecule type" value="Genomic_DNA"/>
</dbReference>
<dbReference type="EC" id="2.4.-.-" evidence="2"/>
<dbReference type="Pfam" id="PF13524">
    <property type="entry name" value="Glyco_trans_1_2"/>
    <property type="match status" value="1"/>
</dbReference>
<protein>
    <submittedName>
        <fullName evidence="2">Glycosyltransferase</fullName>
        <ecNumber evidence="2">2.4.-.-</ecNumber>
    </submittedName>
</protein>
<organism evidence="2 3">
    <name type="scientific">Microbacterium terregens</name>
    <dbReference type="NCBI Taxonomy" id="69363"/>
    <lineage>
        <taxon>Bacteria</taxon>
        <taxon>Bacillati</taxon>
        <taxon>Actinomycetota</taxon>
        <taxon>Actinomycetes</taxon>
        <taxon>Micrococcales</taxon>
        <taxon>Microbacteriaceae</taxon>
        <taxon>Microbacterium</taxon>
    </lineage>
</organism>
<dbReference type="Proteomes" id="UP001589611">
    <property type="component" value="Unassembled WGS sequence"/>
</dbReference>
<name>A0ABV5T3C7_9MICO</name>
<evidence type="ECO:0000313" key="3">
    <source>
        <dbReference type="Proteomes" id="UP001589611"/>
    </source>
</evidence>
<gene>
    <name evidence="2" type="ORF">ACFFPJ_08250</name>
</gene>